<keyword evidence="6 8" id="KW-0472">Membrane</keyword>
<comment type="subcellular location">
    <subcellularLocation>
        <location evidence="1">Cell membrane</location>
        <topology evidence="1">Single-pass membrane protein</topology>
    </subcellularLocation>
    <subcellularLocation>
        <location evidence="7">Cell membrane</location>
        <topology evidence="7">Single-pass type II membrane protein</topology>
    </subcellularLocation>
</comment>
<name>A0A069SWH2_PHOVU</name>
<evidence type="ECO:0000256" key="6">
    <source>
        <dbReference type="ARBA" id="ARBA00023136"/>
    </source>
</evidence>
<comment type="caution">
    <text evidence="9">The sequence shown here is derived from an EMBL/GenBank/DDBJ whole genome shotgun (WGS) entry which is preliminary data.</text>
</comment>
<evidence type="ECO:0000256" key="5">
    <source>
        <dbReference type="ARBA" id="ARBA00022989"/>
    </source>
</evidence>
<gene>
    <name evidence="9" type="ORF">M099_0331</name>
</gene>
<organism evidence="9 10">
    <name type="scientific">Phocaeicola vulgatus str. 3975 RP4</name>
    <dbReference type="NCBI Taxonomy" id="1339352"/>
    <lineage>
        <taxon>Bacteria</taxon>
        <taxon>Pseudomonadati</taxon>
        <taxon>Bacteroidota</taxon>
        <taxon>Bacteroidia</taxon>
        <taxon>Bacteroidales</taxon>
        <taxon>Bacteroidaceae</taxon>
        <taxon>Phocaeicola</taxon>
    </lineage>
</organism>
<keyword evidence="7" id="KW-0813">Transport</keyword>
<dbReference type="Pfam" id="PF02472">
    <property type="entry name" value="ExbD"/>
    <property type="match status" value="1"/>
</dbReference>
<feature type="transmembrane region" description="Helical" evidence="8">
    <location>
        <begin position="20"/>
        <end position="37"/>
    </location>
</feature>
<comment type="similarity">
    <text evidence="2 7">Belongs to the ExbD/TolR family.</text>
</comment>
<reference evidence="9 10" key="1">
    <citation type="submission" date="2014-04" db="EMBL/GenBank/DDBJ databases">
        <authorList>
            <person name="Sears C."/>
            <person name="Carroll K."/>
            <person name="Sack B.R."/>
            <person name="Qadri F."/>
            <person name="Myers L.L."/>
            <person name="Chung G.-T."/>
            <person name="Escheverria P."/>
            <person name="Fraser C.M."/>
            <person name="Sadzewicz L."/>
            <person name="Shefchek K.A."/>
            <person name="Tallon L."/>
            <person name="Das S.P."/>
            <person name="Daugherty S."/>
            <person name="Mongodin E.F."/>
        </authorList>
    </citation>
    <scope>NUCLEOTIDE SEQUENCE [LARGE SCALE GENOMIC DNA]</scope>
    <source>
        <strain evidence="9 10">3975 RP4</strain>
    </source>
</reference>
<evidence type="ECO:0000313" key="10">
    <source>
        <dbReference type="Proteomes" id="UP000027661"/>
    </source>
</evidence>
<protein>
    <submittedName>
        <fullName evidence="9">Biopolymer transport ExbD/TolR family protein</fullName>
    </submittedName>
</protein>
<dbReference type="InterPro" id="IPR003400">
    <property type="entry name" value="ExbD"/>
</dbReference>
<dbReference type="EMBL" id="JNHM01000004">
    <property type="protein sequence ID" value="KDS56537.1"/>
    <property type="molecule type" value="Genomic_DNA"/>
</dbReference>
<keyword evidence="5 8" id="KW-1133">Transmembrane helix</keyword>
<dbReference type="GO" id="GO:0022857">
    <property type="term" value="F:transmembrane transporter activity"/>
    <property type="evidence" value="ECO:0007669"/>
    <property type="project" value="InterPro"/>
</dbReference>
<sequence>MGKFNKTGKRGMPELNTSSLPDLIFTMLFFFMIVTTMREVTLKVQFQVPQGTELEKLEKKSLVSFIYIGKPLPEFQKKMGAESRIQLNDKFAEVSEVQDYIYQERENMKEEDQPFMTVSLKVDKDTKMGIVQDVKQALRQAYALKINYSATQRQ</sequence>
<dbReference type="GeneID" id="5302911"/>
<evidence type="ECO:0000313" key="9">
    <source>
        <dbReference type="EMBL" id="KDS56537.1"/>
    </source>
</evidence>
<evidence type="ECO:0000256" key="2">
    <source>
        <dbReference type="ARBA" id="ARBA00005811"/>
    </source>
</evidence>
<accession>A0A069SWH2</accession>
<dbReference type="GO" id="GO:0015031">
    <property type="term" value="P:protein transport"/>
    <property type="evidence" value="ECO:0007669"/>
    <property type="project" value="UniProtKB-KW"/>
</dbReference>
<keyword evidence="3" id="KW-1003">Cell membrane</keyword>
<dbReference type="Proteomes" id="UP000027661">
    <property type="component" value="Unassembled WGS sequence"/>
</dbReference>
<evidence type="ECO:0000256" key="7">
    <source>
        <dbReference type="RuleBase" id="RU003879"/>
    </source>
</evidence>
<evidence type="ECO:0000256" key="4">
    <source>
        <dbReference type="ARBA" id="ARBA00022692"/>
    </source>
</evidence>
<evidence type="ECO:0000256" key="8">
    <source>
        <dbReference type="SAM" id="Phobius"/>
    </source>
</evidence>
<keyword evidence="4 7" id="KW-0812">Transmembrane</keyword>
<evidence type="ECO:0000256" key="1">
    <source>
        <dbReference type="ARBA" id="ARBA00004162"/>
    </source>
</evidence>
<dbReference type="AlphaFoldDB" id="A0A069SWH2"/>
<proteinExistence type="inferred from homology"/>
<dbReference type="PATRIC" id="fig|1339352.3.peg.326"/>
<evidence type="ECO:0000256" key="3">
    <source>
        <dbReference type="ARBA" id="ARBA00022475"/>
    </source>
</evidence>
<dbReference type="RefSeq" id="WP_005845862.1">
    <property type="nucleotide sequence ID" value="NZ_JNHM01000004.1"/>
</dbReference>
<keyword evidence="7" id="KW-0653">Protein transport</keyword>
<dbReference type="GO" id="GO:0005886">
    <property type="term" value="C:plasma membrane"/>
    <property type="evidence" value="ECO:0007669"/>
    <property type="project" value="UniProtKB-SubCell"/>
</dbReference>